<dbReference type="EMBL" id="JACEFF010000005">
    <property type="protein sequence ID" value="KAH9645943.1"/>
    <property type="molecule type" value="Genomic_DNA"/>
</dbReference>
<organism evidence="2 3">
    <name type="scientific">Spodoptera exigua</name>
    <name type="common">Beet armyworm</name>
    <name type="synonym">Noctua fulgens</name>
    <dbReference type="NCBI Taxonomy" id="7107"/>
    <lineage>
        <taxon>Eukaryota</taxon>
        <taxon>Metazoa</taxon>
        <taxon>Ecdysozoa</taxon>
        <taxon>Arthropoda</taxon>
        <taxon>Hexapoda</taxon>
        <taxon>Insecta</taxon>
        <taxon>Pterygota</taxon>
        <taxon>Neoptera</taxon>
        <taxon>Endopterygota</taxon>
        <taxon>Lepidoptera</taxon>
        <taxon>Glossata</taxon>
        <taxon>Ditrysia</taxon>
        <taxon>Noctuoidea</taxon>
        <taxon>Noctuidae</taxon>
        <taxon>Amphipyrinae</taxon>
        <taxon>Spodoptera</taxon>
    </lineage>
</organism>
<reference evidence="2" key="1">
    <citation type="journal article" date="2021" name="G3 (Bethesda)">
        <title>Genome and transcriptome analysis of the beet armyworm Spodoptera exigua reveals targets for pest control. .</title>
        <authorList>
            <person name="Simon S."/>
            <person name="Breeschoten T."/>
            <person name="Jansen H.J."/>
            <person name="Dirks R.P."/>
            <person name="Schranz M.E."/>
            <person name="Ros V.I.D."/>
        </authorList>
    </citation>
    <scope>NUCLEOTIDE SEQUENCE</scope>
    <source>
        <strain evidence="2">TB_SE_WUR_2020</strain>
    </source>
</reference>
<protein>
    <recommendedName>
        <fullName evidence="1">PiggyBac transposable element-derived protein domain-containing protein</fullName>
    </recommendedName>
</protein>
<dbReference type="AlphaFoldDB" id="A0A922N0B4"/>
<evidence type="ECO:0000313" key="2">
    <source>
        <dbReference type="EMBL" id="KAH9645943.1"/>
    </source>
</evidence>
<dbReference type="Pfam" id="PF13843">
    <property type="entry name" value="DDE_Tnp_1_7"/>
    <property type="match status" value="1"/>
</dbReference>
<name>A0A922N0B4_SPOEX</name>
<accession>A0A922N0B4</accession>
<comment type="caution">
    <text evidence="2">The sequence shown here is derived from an EMBL/GenBank/DDBJ whole genome shotgun (WGS) entry which is preliminary data.</text>
</comment>
<sequence>MMSALSLAPSSSALQEPCTYLPEQVLPPLFDKQPAVLPSVIAETTFDQPGMHELVSTLRLSHDSSHSQIHRSQLPSAWSFEMRPLQREVFSGYDNGKRQSQCFAENSDLWTIFRSLVNAEMIELMVTQTNIYATQLQRLSNLKPKSRIKRWKDVTGEEMLKFIGIHLFTGLIDFPSTECYWKKDKLYFYPLTHEMSMSYD</sequence>
<feature type="domain" description="PiggyBac transposable element-derived protein" evidence="1">
    <location>
        <begin position="111"/>
        <end position="195"/>
    </location>
</feature>
<gene>
    <name evidence="2" type="ORF">HF086_011405</name>
</gene>
<evidence type="ECO:0000259" key="1">
    <source>
        <dbReference type="Pfam" id="PF13843"/>
    </source>
</evidence>
<dbReference type="InterPro" id="IPR029526">
    <property type="entry name" value="PGBD"/>
</dbReference>
<dbReference type="Proteomes" id="UP000814243">
    <property type="component" value="Unassembled WGS sequence"/>
</dbReference>
<evidence type="ECO:0000313" key="3">
    <source>
        <dbReference type="Proteomes" id="UP000814243"/>
    </source>
</evidence>
<proteinExistence type="predicted"/>